<evidence type="ECO:0000313" key="2">
    <source>
        <dbReference type="Proteomes" id="UP000472268"/>
    </source>
</evidence>
<evidence type="ECO:0008006" key="3">
    <source>
        <dbReference type="Google" id="ProtNLM"/>
    </source>
</evidence>
<dbReference type="Proteomes" id="UP000472268">
    <property type="component" value="Chromosome 9"/>
</dbReference>
<evidence type="ECO:0000313" key="1">
    <source>
        <dbReference type="Ensembl" id="ENSSSUP00005018460.1"/>
    </source>
</evidence>
<protein>
    <recommendedName>
        <fullName evidence="3">60S ribosomal protein L28</fullName>
    </recommendedName>
</protein>
<keyword evidence="2" id="KW-1185">Reference proteome</keyword>
<sequence length="97" mass="11021">SEPGAYFQFCFSLSLCPQPCSLANCKRVVVMRWRSGQRKPDTSYVWTTIKKNAQDTLSSIHHKKNKNMAAIHRASAIIHSQKPVMVKRRQACTIKSS</sequence>
<reference evidence="1" key="3">
    <citation type="submission" date="2025-09" db="UniProtKB">
        <authorList>
            <consortium name="Ensembl"/>
        </authorList>
    </citation>
    <scope>IDENTIFICATION</scope>
</reference>
<dbReference type="Gene3D" id="3.30.390.110">
    <property type="match status" value="1"/>
</dbReference>
<reference evidence="1 2" key="1">
    <citation type="submission" date="2019-05" db="EMBL/GenBank/DDBJ databases">
        <title>A Chromosome-scale Meerkat (S. suricatta) Genome Assembly.</title>
        <authorList>
            <person name="Dudchenko O."/>
            <person name="Lieberman Aiden E."/>
            <person name="Tung J."/>
            <person name="Barreiro L.B."/>
            <person name="Clutton-Brock T.H."/>
        </authorList>
    </citation>
    <scope>NUCLEOTIDE SEQUENCE [LARGE SCALE GENOMIC DNA]</scope>
</reference>
<name>A0A673UAX5_SURSU</name>
<dbReference type="AlphaFoldDB" id="A0A673UAX5"/>
<organism evidence="1 2">
    <name type="scientific">Suricata suricatta</name>
    <name type="common">Meerkat</name>
    <dbReference type="NCBI Taxonomy" id="37032"/>
    <lineage>
        <taxon>Eukaryota</taxon>
        <taxon>Metazoa</taxon>
        <taxon>Chordata</taxon>
        <taxon>Craniata</taxon>
        <taxon>Vertebrata</taxon>
        <taxon>Euteleostomi</taxon>
        <taxon>Mammalia</taxon>
        <taxon>Eutheria</taxon>
        <taxon>Laurasiatheria</taxon>
        <taxon>Carnivora</taxon>
        <taxon>Feliformia</taxon>
        <taxon>Herpestidae</taxon>
        <taxon>Suricata</taxon>
    </lineage>
</organism>
<dbReference type="Ensembl" id="ENSSSUT00005021073.1">
    <property type="protein sequence ID" value="ENSSSUP00005018460.1"/>
    <property type="gene ID" value="ENSSSUG00005011940.1"/>
</dbReference>
<accession>A0A673UAX5</accession>
<reference evidence="1" key="2">
    <citation type="submission" date="2025-08" db="UniProtKB">
        <authorList>
            <consortium name="Ensembl"/>
        </authorList>
    </citation>
    <scope>IDENTIFICATION</scope>
</reference>
<proteinExistence type="predicted"/>